<gene>
    <name evidence="1" type="ORF">IFM46972_03536</name>
</gene>
<dbReference type="Proteomes" id="UP000465221">
    <property type="component" value="Unassembled WGS sequence"/>
</dbReference>
<comment type="caution">
    <text evidence="1">The sequence shown here is derived from an EMBL/GenBank/DDBJ whole genome shotgun (WGS) entry which is preliminary data.</text>
</comment>
<dbReference type="EMBL" id="BLKC01000018">
    <property type="protein sequence ID" value="GFF32383.1"/>
    <property type="molecule type" value="Genomic_DNA"/>
</dbReference>
<dbReference type="AlphaFoldDB" id="A0A8H3RP36"/>
<name>A0A8H3RP36_9EURO</name>
<protein>
    <submittedName>
        <fullName evidence="1">Uncharacterized protein</fullName>
    </submittedName>
</protein>
<proteinExistence type="predicted"/>
<accession>A0A8H3RP36</accession>
<reference evidence="1 2" key="1">
    <citation type="submission" date="2020-01" db="EMBL/GenBank/DDBJ databases">
        <title>Draft genome sequence of Aspergillus udagawae IFM 46972.</title>
        <authorList>
            <person name="Takahashi H."/>
            <person name="Yaguchi T."/>
        </authorList>
    </citation>
    <scope>NUCLEOTIDE SEQUENCE [LARGE SCALE GENOMIC DNA]</scope>
    <source>
        <strain evidence="1 2">IFM 46972</strain>
    </source>
</reference>
<evidence type="ECO:0000313" key="2">
    <source>
        <dbReference type="Proteomes" id="UP000465221"/>
    </source>
</evidence>
<sequence>MAFVPAFLTITRHPVLVNVAQQVKDVAMLRNSVRQVRAAAMGSALMRLPTPQTVEHVVLLPILPTAVPVPML</sequence>
<evidence type="ECO:0000313" key="1">
    <source>
        <dbReference type="EMBL" id="GFF32383.1"/>
    </source>
</evidence>
<organism evidence="1 2">
    <name type="scientific">Aspergillus udagawae</name>
    <dbReference type="NCBI Taxonomy" id="91492"/>
    <lineage>
        <taxon>Eukaryota</taxon>
        <taxon>Fungi</taxon>
        <taxon>Dikarya</taxon>
        <taxon>Ascomycota</taxon>
        <taxon>Pezizomycotina</taxon>
        <taxon>Eurotiomycetes</taxon>
        <taxon>Eurotiomycetidae</taxon>
        <taxon>Eurotiales</taxon>
        <taxon>Aspergillaceae</taxon>
        <taxon>Aspergillus</taxon>
        <taxon>Aspergillus subgen. Fumigati</taxon>
    </lineage>
</organism>